<dbReference type="PANTHER" id="PTHR39639">
    <property type="entry name" value="CHROMOSOME 16, WHOLE GENOME SHOTGUN SEQUENCE"/>
    <property type="match status" value="1"/>
</dbReference>
<protein>
    <recommendedName>
        <fullName evidence="1">GmrSD restriction endonucleases N-terminal domain-containing protein</fullName>
    </recommendedName>
</protein>
<evidence type="ECO:0000313" key="2">
    <source>
        <dbReference type="EMBL" id="MVB12356.1"/>
    </source>
</evidence>
<dbReference type="Pfam" id="PF03235">
    <property type="entry name" value="GmrSD_N"/>
    <property type="match status" value="1"/>
</dbReference>
<evidence type="ECO:0000313" key="3">
    <source>
        <dbReference type="Proteomes" id="UP000469440"/>
    </source>
</evidence>
<organism evidence="2 3">
    <name type="scientific">Caproicibacter fermentans</name>
    <dbReference type="NCBI Taxonomy" id="2576756"/>
    <lineage>
        <taxon>Bacteria</taxon>
        <taxon>Bacillati</taxon>
        <taxon>Bacillota</taxon>
        <taxon>Clostridia</taxon>
        <taxon>Eubacteriales</taxon>
        <taxon>Acutalibacteraceae</taxon>
        <taxon>Caproicibacter</taxon>
    </lineage>
</organism>
<comment type="caution">
    <text evidence="2">The sequence shown here is derived from an EMBL/GenBank/DDBJ whole genome shotgun (WGS) entry which is preliminary data.</text>
</comment>
<dbReference type="InterPro" id="IPR004919">
    <property type="entry name" value="GmrSD_N"/>
</dbReference>
<dbReference type="AlphaFoldDB" id="A0A6N8I2J7"/>
<keyword evidence="3" id="KW-1185">Reference proteome</keyword>
<name>A0A6N8I2J7_9FIRM</name>
<dbReference type="Proteomes" id="UP000469440">
    <property type="component" value="Unassembled WGS sequence"/>
</dbReference>
<accession>A0A6N8I2J7</accession>
<sequence>MSMYEKEELIISPSFQRLFRWSSRQQTRFIESILLGIPIPAVFVAEGEFGKWEVVDGLQRISTVLSFFGELKTDKKGVNKWTLLAGNLIPKLEGYTIDTLPIQYVRNIKRSVCRVEVIKWDSQWDMRYELFSRLNTGGAVLTEQELRNCIFRNDLKEFYVFVENASSLKEFNKLVGLSEKQKSELYDQELIVRFISLVNEWKNVNTSADQHMTHYMQNLVKMGADLDPRIENMFYSVIELLAKSKANKQIFRYKSSRVFSPNLYDAIMVGFANNYRYYANHTELILSIINKIKEDPEFKRLAGSTTYSKTRIKSYITRAMKIIGDYQDE</sequence>
<dbReference type="PANTHER" id="PTHR39639:SF1">
    <property type="entry name" value="DUF262 DOMAIN-CONTAINING PROTEIN"/>
    <property type="match status" value="1"/>
</dbReference>
<feature type="domain" description="GmrSD restriction endonucleases N-terminal" evidence="1">
    <location>
        <begin position="6"/>
        <end position="151"/>
    </location>
</feature>
<reference evidence="2 3" key="1">
    <citation type="submission" date="2019-09" db="EMBL/GenBank/DDBJ databases">
        <title>Genome sequence of Clostridium sp. EA1.</title>
        <authorList>
            <person name="Poehlein A."/>
            <person name="Bengelsdorf F.R."/>
            <person name="Daniel R."/>
        </authorList>
    </citation>
    <scope>NUCLEOTIDE SEQUENCE [LARGE SCALE GENOMIC DNA]</scope>
    <source>
        <strain evidence="2 3">EA1</strain>
    </source>
</reference>
<evidence type="ECO:0000259" key="1">
    <source>
        <dbReference type="Pfam" id="PF03235"/>
    </source>
</evidence>
<gene>
    <name evidence="2" type="ORF">CAFE_30910</name>
</gene>
<proteinExistence type="predicted"/>
<dbReference type="EMBL" id="VWXL01000088">
    <property type="protein sequence ID" value="MVB12356.1"/>
    <property type="molecule type" value="Genomic_DNA"/>
</dbReference>